<evidence type="ECO:0000256" key="1">
    <source>
        <dbReference type="SAM" id="MobiDB-lite"/>
    </source>
</evidence>
<accession>A0A8J2U115</accession>
<reference evidence="2" key="1">
    <citation type="journal article" date="2014" name="Int. J. Syst. Evol. Microbiol.">
        <title>Complete genome sequence of Corynebacterium casei LMG S-19264T (=DSM 44701T), isolated from a smear-ripened cheese.</title>
        <authorList>
            <consortium name="US DOE Joint Genome Institute (JGI-PGF)"/>
            <person name="Walter F."/>
            <person name="Albersmeier A."/>
            <person name="Kalinowski J."/>
            <person name="Ruckert C."/>
        </authorList>
    </citation>
    <scope>NUCLEOTIDE SEQUENCE</scope>
    <source>
        <strain evidence="2">CGMCC 1.12785</strain>
    </source>
</reference>
<reference evidence="2" key="2">
    <citation type="submission" date="2020-09" db="EMBL/GenBank/DDBJ databases">
        <authorList>
            <person name="Sun Q."/>
            <person name="Zhou Y."/>
        </authorList>
    </citation>
    <scope>NUCLEOTIDE SEQUENCE</scope>
    <source>
        <strain evidence="2">CGMCC 1.12785</strain>
    </source>
</reference>
<keyword evidence="3" id="KW-1185">Reference proteome</keyword>
<organism evidence="2 3">
    <name type="scientific">Sediminivirga luteola</name>
    <dbReference type="NCBI Taxonomy" id="1774748"/>
    <lineage>
        <taxon>Bacteria</taxon>
        <taxon>Bacillati</taxon>
        <taxon>Actinomycetota</taxon>
        <taxon>Actinomycetes</taxon>
        <taxon>Micrococcales</taxon>
        <taxon>Brevibacteriaceae</taxon>
        <taxon>Sediminivirga</taxon>
    </lineage>
</organism>
<evidence type="ECO:0008006" key="4">
    <source>
        <dbReference type="Google" id="ProtNLM"/>
    </source>
</evidence>
<dbReference type="AlphaFoldDB" id="A0A8J2U115"/>
<dbReference type="EMBL" id="BMFY01000019">
    <property type="protein sequence ID" value="GGA26942.1"/>
    <property type="molecule type" value="Genomic_DNA"/>
</dbReference>
<name>A0A8J2U115_9MICO</name>
<evidence type="ECO:0000313" key="3">
    <source>
        <dbReference type="Proteomes" id="UP000616114"/>
    </source>
</evidence>
<evidence type="ECO:0000313" key="2">
    <source>
        <dbReference type="EMBL" id="GGA26942.1"/>
    </source>
</evidence>
<protein>
    <recommendedName>
        <fullName evidence="4">Ribosomally synthesized peptide with SipW-like signal peptide</fullName>
    </recommendedName>
</protein>
<feature type="region of interest" description="Disordered" evidence="1">
    <location>
        <begin position="1"/>
        <end position="27"/>
    </location>
</feature>
<dbReference type="Proteomes" id="UP000616114">
    <property type="component" value="Unassembled WGS sequence"/>
</dbReference>
<comment type="caution">
    <text evidence="2">The sequence shown here is derived from an EMBL/GenBank/DDBJ whole genome shotgun (WGS) entry which is preliminary data.</text>
</comment>
<dbReference type="NCBIfam" id="TIGR04088">
    <property type="entry name" value="cognate_SipW"/>
    <property type="match status" value="1"/>
</dbReference>
<proteinExistence type="predicted"/>
<sequence length="232" mass="24688">MSMSEHGDSTEWTVVRKKRRRDADTAAKHMRRRKLRAVLAAGLVLGVGAANTLASWTSESHLGATITTADFLIGGSVQYNNSTSGSWTSAGLDDEPFTINNLTTGAMQIGGTSTHRFWVRIDPASAADVTGARLYLDRIETPSPNGDHISFVVYRNTSTSITGCGATGNLNGTLVARGDSLNGEVEQVADGIQIASRTATNTRVCIRFTGEDGLLPNDTVDMTLHFTATDPA</sequence>
<dbReference type="InterPro" id="IPR023833">
    <property type="entry name" value="Signal_pept_SipW-depend-type"/>
</dbReference>
<gene>
    <name evidence="2" type="ORF">GCM10011333_32200</name>
</gene>